<dbReference type="Pfam" id="PF12840">
    <property type="entry name" value="HTH_20"/>
    <property type="match status" value="1"/>
</dbReference>
<dbReference type="AlphaFoldDB" id="A0ABD5ZLZ4"/>
<reference evidence="1 2" key="1">
    <citation type="journal article" date="2019" name="Int. J. Syst. Evol. Microbiol.">
        <title>The Global Catalogue of Microorganisms (GCM) 10K type strain sequencing project: providing services to taxonomists for standard genome sequencing and annotation.</title>
        <authorList>
            <consortium name="The Broad Institute Genomics Platform"/>
            <consortium name="The Broad Institute Genome Sequencing Center for Infectious Disease"/>
            <person name="Wu L."/>
            <person name="Ma J."/>
        </authorList>
    </citation>
    <scope>NUCLEOTIDE SEQUENCE [LARGE SCALE GENOMIC DNA]</scope>
    <source>
        <strain evidence="1 2">DT85</strain>
    </source>
</reference>
<dbReference type="Proteomes" id="UP001596398">
    <property type="component" value="Unassembled WGS sequence"/>
</dbReference>
<keyword evidence="2" id="KW-1185">Reference proteome</keyword>
<evidence type="ECO:0000313" key="2">
    <source>
        <dbReference type="Proteomes" id="UP001596398"/>
    </source>
</evidence>
<dbReference type="Gene3D" id="1.10.10.10">
    <property type="entry name" value="Winged helix-like DNA-binding domain superfamily/Winged helix DNA-binding domain"/>
    <property type="match status" value="1"/>
</dbReference>
<dbReference type="CDD" id="cd00090">
    <property type="entry name" value="HTH_ARSR"/>
    <property type="match status" value="1"/>
</dbReference>
<proteinExistence type="predicted"/>
<dbReference type="GeneID" id="79265933"/>
<dbReference type="InterPro" id="IPR011991">
    <property type="entry name" value="ArsR-like_HTH"/>
</dbReference>
<dbReference type="EMBL" id="JBHTAP010000001">
    <property type="protein sequence ID" value="MFC7234266.1"/>
    <property type="molecule type" value="Genomic_DNA"/>
</dbReference>
<dbReference type="InterPro" id="IPR036388">
    <property type="entry name" value="WH-like_DNA-bd_sf"/>
</dbReference>
<evidence type="ECO:0000313" key="1">
    <source>
        <dbReference type="EMBL" id="MFC7234266.1"/>
    </source>
</evidence>
<dbReference type="InterPro" id="IPR036390">
    <property type="entry name" value="WH_DNA-bd_sf"/>
</dbReference>
<name>A0ABD5ZLZ4_9EURY</name>
<dbReference type="SUPFAM" id="SSF46785">
    <property type="entry name" value="Winged helix' DNA-binding domain"/>
    <property type="match status" value="1"/>
</dbReference>
<comment type="caution">
    <text evidence="1">The sequence shown here is derived from an EMBL/GenBank/DDBJ whole genome shotgun (WGS) entry which is preliminary data.</text>
</comment>
<sequence length="117" mass="13269">MDEQPRTVEEVLDTIGDGRARDVLAAVATEARSAKELAEACDMSLPTVYRRLEVLQEHELVSERTAVADDGNHYNVYTCNFDSTVIKLDDDGYDVRIYRKENAPDRFTQLWDDLAGE</sequence>
<accession>A0ABD5ZLZ4</accession>
<organism evidence="1 2">
    <name type="scientific">Halosegnis marinus</name>
    <dbReference type="NCBI Taxonomy" id="3034023"/>
    <lineage>
        <taxon>Archaea</taxon>
        <taxon>Methanobacteriati</taxon>
        <taxon>Methanobacteriota</taxon>
        <taxon>Stenosarchaea group</taxon>
        <taxon>Halobacteria</taxon>
        <taxon>Halobacteriales</taxon>
        <taxon>Natronomonadaceae</taxon>
        <taxon>Halosegnis</taxon>
    </lineage>
</organism>
<gene>
    <name evidence="1" type="ORF">ACFQJ4_02940</name>
</gene>
<protein>
    <submittedName>
        <fullName evidence="1">Helix-turn-helix domain-containing protein</fullName>
    </submittedName>
</protein>
<dbReference type="RefSeq" id="WP_382210660.1">
    <property type="nucleotide sequence ID" value="NZ_CP119802.1"/>
</dbReference>